<dbReference type="Proteomes" id="UP000233565">
    <property type="component" value="Unassembled WGS sequence"/>
</dbReference>
<reference evidence="4" key="1">
    <citation type="submission" date="2016-10" db="EMBL/GenBank/DDBJ databases">
        <authorList>
            <person name="de Groot N.N."/>
        </authorList>
    </citation>
    <scope>NUCLEOTIDE SEQUENCE [LARGE SCALE GENOMIC DNA]</scope>
    <source>
        <strain evidence="4">CGMCC 1.10697</strain>
    </source>
</reference>
<dbReference type="EMBL" id="FOKC01000010">
    <property type="protein sequence ID" value="SFB40818.1"/>
    <property type="molecule type" value="Genomic_DNA"/>
</dbReference>
<dbReference type="Gene3D" id="3.40.630.30">
    <property type="match status" value="1"/>
</dbReference>
<dbReference type="STRING" id="748909.SAMN05192575_110124"/>
<dbReference type="InterPro" id="IPR000182">
    <property type="entry name" value="GNAT_dom"/>
</dbReference>
<proteinExistence type="predicted"/>
<keyword evidence="6" id="KW-1185">Reference proteome</keyword>
<gene>
    <name evidence="3" type="ORF">CXG46_12995</name>
    <name evidence="4" type="ORF">SAMN05192575_110124</name>
</gene>
<sequence>MIPEDNRFESDPDDVLPEDPGLPAGWLADTPDPTDAATVARLTELLRGHERVGRGWAGAGEDDVLVEISAHGTAMRENLVVRDPEGTIRAWGSVHDRAEGRMLFVHVVDRELDEHLADRCSDVLFEWAEAQAKSVGAARGLAEQQIDTGAFAEDERQHAWLADAGFDRVRTWWQMSRSVEAAEAELVPDPTRWERQGVVFRLVERQGDGMPSEADLRAIHDVLEGAFTDHFNSAEETFHEFIHRLREDPGHRWDHWWLAEIVDGDEVEPAGALIGTVSESSNGPDGSYVSYLGVLESARGRGVATGLLRTIIADAASRQRDRVGLEVDADSPTGADGLYTAMGWGTKYVTESWHRQVPVT</sequence>
<feature type="compositionally biased region" description="Basic and acidic residues" evidence="1">
    <location>
        <begin position="1"/>
        <end position="10"/>
    </location>
</feature>
<reference evidence="3 6" key="2">
    <citation type="submission" date="2017-12" db="EMBL/GenBank/DDBJ databases">
        <title>Pharmacopeia of the Arctic Ocean.</title>
        <authorList>
            <person name="Collins E."/>
            <person name="Ducluzeau A.-L."/>
        </authorList>
    </citation>
    <scope>NUCLEOTIDE SEQUENCE [LARGE SCALE GENOMIC DNA]</scope>
    <source>
        <strain evidence="3 6">DSM 23325</strain>
    </source>
</reference>
<evidence type="ECO:0000313" key="6">
    <source>
        <dbReference type="Proteomes" id="UP000233565"/>
    </source>
</evidence>
<dbReference type="GO" id="GO:0005840">
    <property type="term" value="C:ribosome"/>
    <property type="evidence" value="ECO:0007669"/>
    <property type="project" value="UniProtKB-KW"/>
</dbReference>
<dbReference type="GO" id="GO:0016747">
    <property type="term" value="F:acyltransferase activity, transferring groups other than amino-acyl groups"/>
    <property type="evidence" value="ECO:0007669"/>
    <property type="project" value="InterPro"/>
</dbReference>
<dbReference type="Pfam" id="PF00583">
    <property type="entry name" value="Acetyltransf_1"/>
    <property type="match status" value="1"/>
</dbReference>
<evidence type="ECO:0000259" key="2">
    <source>
        <dbReference type="PROSITE" id="PS51186"/>
    </source>
</evidence>
<dbReference type="AlphaFoldDB" id="A0A1I1AWK3"/>
<feature type="region of interest" description="Disordered" evidence="1">
    <location>
        <begin position="1"/>
        <end position="33"/>
    </location>
</feature>
<keyword evidence="4" id="KW-0689">Ribosomal protein</keyword>
<dbReference type="CDD" id="cd04301">
    <property type="entry name" value="NAT_SF"/>
    <property type="match status" value="1"/>
</dbReference>
<evidence type="ECO:0000313" key="3">
    <source>
        <dbReference type="EMBL" id="PKH40303.1"/>
    </source>
</evidence>
<keyword evidence="4" id="KW-0687">Ribonucleoprotein</keyword>
<organism evidence="4 5">
    <name type="scientific">Nocardioides alpinus</name>
    <dbReference type="NCBI Taxonomy" id="748909"/>
    <lineage>
        <taxon>Bacteria</taxon>
        <taxon>Bacillati</taxon>
        <taxon>Actinomycetota</taxon>
        <taxon>Actinomycetes</taxon>
        <taxon>Propionibacteriales</taxon>
        <taxon>Nocardioidaceae</taxon>
        <taxon>Nocardioides</taxon>
    </lineage>
</organism>
<dbReference type="OrthoDB" id="9799092at2"/>
<feature type="domain" description="N-acetyltransferase" evidence="2">
    <location>
        <begin position="198"/>
        <end position="360"/>
    </location>
</feature>
<dbReference type="PROSITE" id="PS51186">
    <property type="entry name" value="GNAT"/>
    <property type="match status" value="1"/>
</dbReference>
<accession>A0A1I1AWK3</accession>
<dbReference type="Proteomes" id="UP000199113">
    <property type="component" value="Unassembled WGS sequence"/>
</dbReference>
<dbReference type="SUPFAM" id="SSF55729">
    <property type="entry name" value="Acyl-CoA N-acyltransferases (Nat)"/>
    <property type="match status" value="1"/>
</dbReference>
<evidence type="ECO:0000313" key="4">
    <source>
        <dbReference type="EMBL" id="SFB40818.1"/>
    </source>
</evidence>
<protein>
    <submittedName>
        <fullName evidence="3">N-acetyltransferase</fullName>
    </submittedName>
    <submittedName>
        <fullName evidence="4">Ribosomal protein S18 acetylase RimI</fullName>
    </submittedName>
</protein>
<dbReference type="EMBL" id="PJBV01000019">
    <property type="protein sequence ID" value="PKH40303.1"/>
    <property type="molecule type" value="Genomic_DNA"/>
</dbReference>
<name>A0A1I1AWK3_9ACTN</name>
<dbReference type="RefSeq" id="WP_091200721.1">
    <property type="nucleotide sequence ID" value="NZ_FOKC01000010.1"/>
</dbReference>
<dbReference type="InterPro" id="IPR016181">
    <property type="entry name" value="Acyl_CoA_acyltransferase"/>
</dbReference>
<evidence type="ECO:0000313" key="5">
    <source>
        <dbReference type="Proteomes" id="UP000199113"/>
    </source>
</evidence>
<evidence type="ECO:0000256" key="1">
    <source>
        <dbReference type="SAM" id="MobiDB-lite"/>
    </source>
</evidence>